<dbReference type="GO" id="GO:0005634">
    <property type="term" value="C:nucleus"/>
    <property type="evidence" value="ECO:0007669"/>
    <property type="project" value="TreeGrafter"/>
</dbReference>
<evidence type="ECO:0000256" key="2">
    <source>
        <dbReference type="ARBA" id="ARBA00022679"/>
    </source>
</evidence>
<dbReference type="OrthoDB" id="193931at2759"/>
<keyword evidence="2" id="KW-0808">Transferase</keyword>
<sequence>MERYVEIRTIRDAIYGRVVLCHVQDRRHELVAIKMMSLAHMEAKTAVRGSHPIKEDGNEEFAILQRLSPHPSLLHLLDHFEHDQMLCLVFEYCPHGELFDYLHRQHANSKTRVSEKQAAIWFRQIVYGVQHIHGAGIAHRDVSLENILLDANQHCRICDFGLSSQEGKSCAGRVGKPFYMAPEVYDNQRYNGFKADVWSLGVLLFILLSGVPPLEVPSDVDARFRIIRQEGIHVLAKMWRVSLSKEALNLISHMLKTQPDERASLDDVASHPWLDMAGICPDPPTNQVRVA</sequence>
<dbReference type="VEuPathDB" id="FungiDB:AeMF1_003848"/>
<protein>
    <recommendedName>
        <fullName evidence="6">Protein kinase domain-containing protein</fullName>
    </recommendedName>
</protein>
<organism evidence="7 8">
    <name type="scientific">Aphanomyces euteiches</name>
    <dbReference type="NCBI Taxonomy" id="100861"/>
    <lineage>
        <taxon>Eukaryota</taxon>
        <taxon>Sar</taxon>
        <taxon>Stramenopiles</taxon>
        <taxon>Oomycota</taxon>
        <taxon>Saprolegniomycetes</taxon>
        <taxon>Saprolegniales</taxon>
        <taxon>Verrucalvaceae</taxon>
        <taxon>Aphanomyces</taxon>
    </lineage>
</organism>
<dbReference type="GO" id="GO:0005524">
    <property type="term" value="F:ATP binding"/>
    <property type="evidence" value="ECO:0007669"/>
    <property type="project" value="UniProtKB-KW"/>
</dbReference>
<reference evidence="7 8" key="1">
    <citation type="submission" date="2019-07" db="EMBL/GenBank/DDBJ databases">
        <title>Genomics analysis of Aphanomyces spp. identifies a new class of oomycete effector associated with host adaptation.</title>
        <authorList>
            <person name="Gaulin E."/>
        </authorList>
    </citation>
    <scope>NUCLEOTIDE SEQUENCE [LARGE SCALE GENOMIC DNA]</scope>
    <source>
        <strain evidence="7 8">ATCC 201684</strain>
    </source>
</reference>
<dbReference type="Gene3D" id="1.10.510.10">
    <property type="entry name" value="Transferase(Phosphotransferase) domain 1"/>
    <property type="match status" value="1"/>
</dbReference>
<dbReference type="Proteomes" id="UP000481153">
    <property type="component" value="Unassembled WGS sequence"/>
</dbReference>
<dbReference type="SUPFAM" id="SSF56112">
    <property type="entry name" value="Protein kinase-like (PK-like)"/>
    <property type="match status" value="1"/>
</dbReference>
<keyword evidence="1" id="KW-0723">Serine/threonine-protein kinase</keyword>
<comment type="caution">
    <text evidence="7">The sequence shown here is derived from an EMBL/GenBank/DDBJ whole genome shotgun (WGS) entry which is preliminary data.</text>
</comment>
<dbReference type="PROSITE" id="PS50011">
    <property type="entry name" value="PROTEIN_KINASE_DOM"/>
    <property type="match status" value="1"/>
</dbReference>
<dbReference type="GO" id="GO:0004674">
    <property type="term" value="F:protein serine/threonine kinase activity"/>
    <property type="evidence" value="ECO:0007669"/>
    <property type="project" value="UniProtKB-KW"/>
</dbReference>
<dbReference type="PANTHER" id="PTHR24345:SF91">
    <property type="entry name" value="SERINE_THREONINE-PROTEIN KINASE PLK4"/>
    <property type="match status" value="1"/>
</dbReference>
<dbReference type="InterPro" id="IPR000719">
    <property type="entry name" value="Prot_kinase_dom"/>
</dbReference>
<evidence type="ECO:0000259" key="6">
    <source>
        <dbReference type="PROSITE" id="PS50011"/>
    </source>
</evidence>
<evidence type="ECO:0000256" key="3">
    <source>
        <dbReference type="ARBA" id="ARBA00022741"/>
    </source>
</evidence>
<gene>
    <name evidence="7" type="ORF">Ae201684_007958</name>
</gene>
<feature type="domain" description="Protein kinase" evidence="6">
    <location>
        <begin position="4"/>
        <end position="274"/>
    </location>
</feature>
<keyword evidence="5" id="KW-0067">ATP-binding</keyword>
<keyword evidence="4" id="KW-0418">Kinase</keyword>
<evidence type="ECO:0000313" key="8">
    <source>
        <dbReference type="Proteomes" id="UP000481153"/>
    </source>
</evidence>
<keyword evidence="3" id="KW-0547">Nucleotide-binding</keyword>
<name>A0A6G0X6R9_9STRA</name>
<dbReference type="FunFam" id="1.10.510.10:FF:000571">
    <property type="entry name" value="Maternal embryonic leucine zipper kinase"/>
    <property type="match status" value="1"/>
</dbReference>
<dbReference type="AlphaFoldDB" id="A0A6G0X6R9"/>
<dbReference type="Pfam" id="PF00069">
    <property type="entry name" value="Pkinase"/>
    <property type="match status" value="1"/>
</dbReference>
<dbReference type="PANTHER" id="PTHR24345">
    <property type="entry name" value="SERINE/THREONINE-PROTEIN KINASE PLK"/>
    <property type="match status" value="1"/>
</dbReference>
<evidence type="ECO:0000256" key="1">
    <source>
        <dbReference type="ARBA" id="ARBA00022527"/>
    </source>
</evidence>
<evidence type="ECO:0000256" key="4">
    <source>
        <dbReference type="ARBA" id="ARBA00022777"/>
    </source>
</evidence>
<keyword evidence="8" id="KW-1185">Reference proteome</keyword>
<evidence type="ECO:0000313" key="7">
    <source>
        <dbReference type="EMBL" id="KAF0735640.1"/>
    </source>
</evidence>
<evidence type="ECO:0000256" key="5">
    <source>
        <dbReference type="ARBA" id="ARBA00022840"/>
    </source>
</evidence>
<accession>A0A6G0X6R9</accession>
<dbReference type="EMBL" id="VJMJ01000094">
    <property type="protein sequence ID" value="KAF0735640.1"/>
    <property type="molecule type" value="Genomic_DNA"/>
</dbReference>
<dbReference type="InterPro" id="IPR011009">
    <property type="entry name" value="Kinase-like_dom_sf"/>
</dbReference>
<proteinExistence type="predicted"/>